<dbReference type="EMBL" id="FOXF01000036">
    <property type="protein sequence ID" value="SFP55606.1"/>
    <property type="molecule type" value="Genomic_DNA"/>
</dbReference>
<keyword evidence="2" id="KW-0812">Transmembrane</keyword>
<protein>
    <submittedName>
        <fullName evidence="3">Uncharacterized protein</fullName>
    </submittedName>
</protein>
<evidence type="ECO:0000313" key="3">
    <source>
        <dbReference type="EMBL" id="SFP55606.1"/>
    </source>
</evidence>
<sequence>MNCNEKGNAVSGVPDLSENNTADIKPEELPGICDRLYFRLTSTMLLSTAALVILAVGVLGIGLEFRHAGWIFVPFFIFLVVIYCVSISLTQTAVSVFSKIGEIYPTIRSQTIFCNRLTSRVQCLLFLSGGFWGVILTILPIIIPLGMFLVSLLILSVFAASNNGSFWDSHVESGLITGFEVGTAVLLICTVAIIAISMYCFWVLFVVRSRLKQMIKLVVNLPRQHEKSGMNT</sequence>
<keyword evidence="4" id="KW-1185">Reference proteome</keyword>
<evidence type="ECO:0000313" key="4">
    <source>
        <dbReference type="Proteomes" id="UP000243745"/>
    </source>
</evidence>
<feature type="region of interest" description="Disordered" evidence="1">
    <location>
        <begin position="1"/>
        <end position="22"/>
    </location>
</feature>
<evidence type="ECO:0000256" key="1">
    <source>
        <dbReference type="SAM" id="MobiDB-lite"/>
    </source>
</evidence>
<dbReference type="Proteomes" id="UP000243745">
    <property type="component" value="Unassembled WGS sequence"/>
</dbReference>
<feature type="transmembrane region" description="Helical" evidence="2">
    <location>
        <begin position="69"/>
        <end position="89"/>
    </location>
</feature>
<feature type="transmembrane region" description="Helical" evidence="2">
    <location>
        <begin position="44"/>
        <end position="63"/>
    </location>
</feature>
<reference evidence="3 4" key="1">
    <citation type="submission" date="2016-10" db="EMBL/GenBank/DDBJ databases">
        <authorList>
            <person name="Varghese N."/>
            <person name="Submissions S."/>
        </authorList>
    </citation>
    <scope>NUCLEOTIDE SEQUENCE [LARGE SCALE GENOMIC DNA]</scope>
    <source>
        <strain evidence="3 4">DSM 1361</strain>
    </source>
</reference>
<dbReference type="RefSeq" id="WP_093142862.1">
    <property type="nucleotide sequence ID" value="NZ_FOXF01000036.1"/>
</dbReference>
<keyword evidence="2" id="KW-1133">Transmembrane helix</keyword>
<gene>
    <name evidence="3" type="ORF">SAMN02910344_01718</name>
</gene>
<organism evidence="3 4">
    <name type="scientific">Ruminobacter amylophilus</name>
    <dbReference type="NCBI Taxonomy" id="867"/>
    <lineage>
        <taxon>Bacteria</taxon>
        <taxon>Pseudomonadati</taxon>
        <taxon>Pseudomonadota</taxon>
        <taxon>Gammaproteobacteria</taxon>
        <taxon>Aeromonadales</taxon>
        <taxon>Succinivibrionaceae</taxon>
        <taxon>Ruminobacter</taxon>
    </lineage>
</organism>
<dbReference type="AlphaFoldDB" id="A0A662ZJI7"/>
<proteinExistence type="predicted"/>
<evidence type="ECO:0000256" key="2">
    <source>
        <dbReference type="SAM" id="Phobius"/>
    </source>
</evidence>
<name>A0A662ZJI7_9GAMM</name>
<accession>A0A662ZJI7</accession>
<keyword evidence="2" id="KW-0472">Membrane</keyword>
<feature type="transmembrane region" description="Helical" evidence="2">
    <location>
        <begin position="130"/>
        <end position="161"/>
    </location>
</feature>
<feature type="transmembrane region" description="Helical" evidence="2">
    <location>
        <begin position="181"/>
        <end position="207"/>
    </location>
</feature>